<dbReference type="GO" id="GO:0008270">
    <property type="term" value="F:zinc ion binding"/>
    <property type="evidence" value="ECO:0007669"/>
    <property type="project" value="InterPro"/>
</dbReference>
<dbReference type="PROSITE" id="PS50048">
    <property type="entry name" value="ZN2_CY6_FUNGAL_2"/>
    <property type="match status" value="1"/>
</dbReference>
<dbReference type="InterPro" id="IPR021858">
    <property type="entry name" value="Fun_TF"/>
</dbReference>
<dbReference type="CDD" id="cd00067">
    <property type="entry name" value="GAL4"/>
    <property type="match status" value="1"/>
</dbReference>
<feature type="domain" description="Zn(2)-C6 fungal-type" evidence="8">
    <location>
        <begin position="16"/>
        <end position="44"/>
    </location>
</feature>
<evidence type="ECO:0000256" key="1">
    <source>
        <dbReference type="ARBA" id="ARBA00022723"/>
    </source>
</evidence>
<keyword evidence="5" id="KW-0804">Transcription</keyword>
<dbReference type="InterPro" id="IPR052360">
    <property type="entry name" value="Transcr_Regulatory_Proteins"/>
</dbReference>
<organism evidence="9 10">
    <name type="scientific">Trichoderma harzianum</name>
    <name type="common">Hypocrea lixii</name>
    <dbReference type="NCBI Taxonomy" id="5544"/>
    <lineage>
        <taxon>Eukaryota</taxon>
        <taxon>Fungi</taxon>
        <taxon>Dikarya</taxon>
        <taxon>Ascomycota</taxon>
        <taxon>Pezizomycotina</taxon>
        <taxon>Sordariomycetes</taxon>
        <taxon>Hypocreomycetidae</taxon>
        <taxon>Hypocreales</taxon>
        <taxon>Hypocreaceae</taxon>
        <taxon>Trichoderma</taxon>
    </lineage>
</organism>
<evidence type="ECO:0000256" key="5">
    <source>
        <dbReference type="ARBA" id="ARBA00023163"/>
    </source>
</evidence>
<comment type="caution">
    <text evidence="9">The sequence shown here is derived from an EMBL/GenBank/DDBJ whole genome shotgun (WGS) entry which is preliminary data.</text>
</comment>
<dbReference type="Pfam" id="PF00172">
    <property type="entry name" value="Zn_clus"/>
    <property type="match status" value="1"/>
</dbReference>
<dbReference type="PANTHER" id="PTHR36206:SF12">
    <property type="entry name" value="ASPERCRYPTIN BIOSYNTHESIS CLUSTER-SPECIFIC TRANSCRIPTION REGULATOR ATNN-RELATED"/>
    <property type="match status" value="1"/>
</dbReference>
<dbReference type="EMBL" id="JOKZ01000645">
    <property type="protein sequence ID" value="KKO97088.1"/>
    <property type="molecule type" value="Genomic_DNA"/>
</dbReference>
<evidence type="ECO:0000313" key="10">
    <source>
        <dbReference type="Proteomes" id="UP000034112"/>
    </source>
</evidence>
<accession>A0A0F9ZVH4</accession>
<dbReference type="GO" id="GO:0000981">
    <property type="term" value="F:DNA-binding transcription factor activity, RNA polymerase II-specific"/>
    <property type="evidence" value="ECO:0007669"/>
    <property type="project" value="InterPro"/>
</dbReference>
<dbReference type="OMA" id="LLAYCEC"/>
<name>A0A0F9ZVH4_TRIHA</name>
<dbReference type="SUPFAM" id="SSF57701">
    <property type="entry name" value="Zn2/Cys6 DNA-binding domain"/>
    <property type="match status" value="1"/>
</dbReference>
<evidence type="ECO:0000256" key="7">
    <source>
        <dbReference type="SAM" id="MobiDB-lite"/>
    </source>
</evidence>
<proteinExistence type="predicted"/>
<dbReference type="InterPro" id="IPR001138">
    <property type="entry name" value="Zn2Cys6_DnaBD"/>
</dbReference>
<evidence type="ECO:0000256" key="2">
    <source>
        <dbReference type="ARBA" id="ARBA00022833"/>
    </source>
</evidence>
<evidence type="ECO:0000256" key="6">
    <source>
        <dbReference type="ARBA" id="ARBA00023242"/>
    </source>
</evidence>
<feature type="region of interest" description="Disordered" evidence="7">
    <location>
        <begin position="87"/>
        <end position="106"/>
    </location>
</feature>
<dbReference type="SMART" id="SM00066">
    <property type="entry name" value="GAL4"/>
    <property type="match status" value="1"/>
</dbReference>
<reference evidence="10" key="1">
    <citation type="journal article" date="2015" name="Genome Announc.">
        <title>Draft whole-genome sequence of the biocontrol agent Trichoderma harzianum T6776.</title>
        <authorList>
            <person name="Baroncelli R."/>
            <person name="Piaggeschi G."/>
            <person name="Fiorini L."/>
            <person name="Bertolini E."/>
            <person name="Zapparata A."/>
            <person name="Pe M.E."/>
            <person name="Sarrocco S."/>
            <person name="Vannacci G."/>
        </authorList>
    </citation>
    <scope>NUCLEOTIDE SEQUENCE [LARGE SCALE GENOMIC DNA]</scope>
    <source>
        <strain evidence="10">T6776</strain>
    </source>
</reference>
<dbReference type="InterPro" id="IPR036864">
    <property type="entry name" value="Zn2-C6_fun-type_DNA-bd_sf"/>
</dbReference>
<keyword evidence="1" id="KW-0479">Metal-binding</keyword>
<evidence type="ECO:0000259" key="8">
    <source>
        <dbReference type="PROSITE" id="PS50048"/>
    </source>
</evidence>
<evidence type="ECO:0000256" key="3">
    <source>
        <dbReference type="ARBA" id="ARBA00023015"/>
    </source>
</evidence>
<dbReference type="Pfam" id="PF11951">
    <property type="entry name" value="Fungal_trans_2"/>
    <property type="match status" value="1"/>
</dbReference>
<evidence type="ECO:0000313" key="9">
    <source>
        <dbReference type="EMBL" id="KKO97088.1"/>
    </source>
</evidence>
<keyword evidence="4" id="KW-0238">DNA-binding</keyword>
<dbReference type="GO" id="GO:0003677">
    <property type="term" value="F:DNA binding"/>
    <property type="evidence" value="ECO:0007669"/>
    <property type="project" value="UniProtKB-KW"/>
</dbReference>
<dbReference type="OrthoDB" id="2593732at2759"/>
<dbReference type="Proteomes" id="UP000034112">
    <property type="component" value="Unassembled WGS sequence"/>
</dbReference>
<gene>
    <name evidence="9" type="ORF">THAR02_10811</name>
</gene>
<keyword evidence="3" id="KW-0805">Transcription regulation</keyword>
<sequence>MENSILGYKYIRVKTGCLTCRKRRVKCDELKPVCKRCIKANVICDGYQKKRSIPSPKPAVKTPPYTEAEMELTPVAVIELTASSSPESARYIPSPRSPLSAPIPSSPNTRHRSDLAFYHHFVTSTAPRLFDLEHISFWRDEVGSMAWGNDLVFEAVLAIGGIHQAYLLSASELTAESMMQSKVSGLRSYGETLRLMESHTKKDGCTNMQPAIVAGVLLAYCECIMNHIKPAALHLKAAGQLLRPNLSPDMSPYPASYETLHATIAKLDFLAQSIVPYSQPSIQKDSFDACNYMGVPDSSSEGSVRRSVSSERVELVQIISRFNHFDNIIWGPWSSKSSRPTSEALSRFQMDLLYWRANSPLTFDGCSESLAVLPDCCEPLDELPIPPEPLFFQSSYVALSVALYNNYMACSFSMLSNGYDLDRNALCAFHYVYQNLRIAEGLATAALQESDNIDINMSLLLYLGFRRCYSREWQTWTIQKLRQCGQQGLLDGNAFANALENVYHLQLRAELQSNYALKPTYNTTGLLHTRILPLLQPKDESDRWVAYYLRPNASFDHEDVTLCIVARAAWRQDKRGNMASVQFDFYDDLVVADVDVVSLGDWIQSLEASSLPRDESI</sequence>
<dbReference type="PROSITE" id="PS00463">
    <property type="entry name" value="ZN2_CY6_FUNGAL_1"/>
    <property type="match status" value="1"/>
</dbReference>
<keyword evidence="6" id="KW-0539">Nucleus</keyword>
<dbReference type="PANTHER" id="PTHR36206">
    <property type="entry name" value="ASPERCRYPTIN BIOSYNTHESIS CLUSTER-SPECIFIC TRANSCRIPTION REGULATOR ATNN-RELATED"/>
    <property type="match status" value="1"/>
</dbReference>
<keyword evidence="2" id="KW-0862">Zinc</keyword>
<dbReference type="Gene3D" id="4.10.240.10">
    <property type="entry name" value="Zn(2)-C6 fungal-type DNA-binding domain"/>
    <property type="match status" value="1"/>
</dbReference>
<protein>
    <recommendedName>
        <fullName evidence="8">Zn(2)-C6 fungal-type domain-containing protein</fullName>
    </recommendedName>
</protein>
<dbReference type="AlphaFoldDB" id="A0A0F9ZVH4"/>
<evidence type="ECO:0000256" key="4">
    <source>
        <dbReference type="ARBA" id="ARBA00023125"/>
    </source>
</evidence>